<evidence type="ECO:0000313" key="1">
    <source>
        <dbReference type="EMBL" id="GAC40964.1"/>
    </source>
</evidence>
<dbReference type="EMBL" id="BALG01000018">
    <property type="protein sequence ID" value="GAC40964.1"/>
    <property type="molecule type" value="Genomic_DNA"/>
</dbReference>
<feature type="non-terminal residue" evidence="1">
    <location>
        <position position="1"/>
    </location>
</feature>
<dbReference type="Proteomes" id="UP000029453">
    <property type="component" value="Unassembled WGS sequence"/>
</dbReference>
<name>M9LY21_PAEPP</name>
<dbReference type="PANTHER" id="PTHR40590">
    <property type="entry name" value="CYTOPLASMIC PROTEIN-RELATED"/>
    <property type="match status" value="1"/>
</dbReference>
<dbReference type="InterPro" id="IPR002816">
    <property type="entry name" value="TraB/PrgY/GumN_fam"/>
</dbReference>
<organism evidence="1 2">
    <name type="scientific">Paenibacillus popilliae ATCC 14706</name>
    <dbReference type="NCBI Taxonomy" id="1212764"/>
    <lineage>
        <taxon>Bacteria</taxon>
        <taxon>Bacillati</taxon>
        <taxon>Bacillota</taxon>
        <taxon>Bacilli</taxon>
        <taxon>Bacillales</taxon>
        <taxon>Paenibacillaceae</taxon>
        <taxon>Paenibacillus</taxon>
    </lineage>
</organism>
<dbReference type="InterPro" id="IPR047111">
    <property type="entry name" value="YbaP-like"/>
</dbReference>
<comment type="caution">
    <text evidence="1">The sequence shown here is derived from an EMBL/GenBank/DDBJ whole genome shotgun (WGS) entry which is preliminary data.</text>
</comment>
<accession>M9LY21</accession>
<sequence>QYTYRDGTTLKDHVSAATYDKAQQVFAMLKLPAETMNALQPYWLVSVLDIVVNSYANKEAAAMNVLVVDLYFMTMANANGKPIRPLEGGEFQGKLFNSLSTNYLEKYLNRTLDQILTSTSLEENKDWKRLSLMRQQWRQQWIAGEKENFTATYFDMQQVADEELTHKLFGERDKDMAGKLSQLLEQAGQSTYFVVVGAGHLVLQDMVVDQLKQKGFDVQQLQY</sequence>
<dbReference type="Pfam" id="PF01963">
    <property type="entry name" value="TraB_PrgY_gumN"/>
    <property type="match status" value="1"/>
</dbReference>
<evidence type="ECO:0000313" key="2">
    <source>
        <dbReference type="Proteomes" id="UP000029453"/>
    </source>
</evidence>
<dbReference type="PANTHER" id="PTHR40590:SF1">
    <property type="entry name" value="CYTOPLASMIC PROTEIN"/>
    <property type="match status" value="1"/>
</dbReference>
<proteinExistence type="predicted"/>
<dbReference type="RefSeq" id="WP_006284234.1">
    <property type="nucleotide sequence ID" value="NZ_BALG01000018.1"/>
</dbReference>
<gene>
    <name evidence="1" type="ORF">PPOP_0304</name>
</gene>
<protein>
    <submittedName>
        <fullName evidence="1">Uncharacterized protein conserved in bacteria</fullName>
    </submittedName>
</protein>
<reference evidence="1 2" key="1">
    <citation type="submission" date="2012-10" db="EMBL/GenBank/DDBJ databases">
        <title>Draft Genome Sequence of Paenibacillus popilliae ATCC 14706T.</title>
        <authorList>
            <person name="Iiyama K."/>
            <person name="Mori K."/>
            <person name="Mon H."/>
            <person name="Chieda Y."/>
            <person name="Lee J.M."/>
            <person name="Kusakabe T."/>
            <person name="Tashiro K."/>
            <person name="Asano S."/>
            <person name="Yasunaga-Aoki C."/>
            <person name="Shimizu S."/>
        </authorList>
    </citation>
    <scope>NUCLEOTIDE SEQUENCE [LARGE SCALE GENOMIC DNA]</scope>
    <source>
        <strain evidence="1 2">ATCC 14706</strain>
    </source>
</reference>
<keyword evidence="2" id="KW-1185">Reference proteome</keyword>
<dbReference type="AlphaFoldDB" id="M9LY21"/>
<dbReference type="CDD" id="cd14789">
    <property type="entry name" value="Tiki"/>
    <property type="match status" value="1"/>
</dbReference>